<gene>
    <name evidence="2" type="ORF">F0U47_20045</name>
</gene>
<dbReference type="RefSeq" id="WP_149752268.1">
    <property type="nucleotide sequence ID" value="NZ_VUJW01000017.1"/>
</dbReference>
<protein>
    <submittedName>
        <fullName evidence="2">Uncharacterized protein</fullName>
    </submittedName>
</protein>
<keyword evidence="1" id="KW-0472">Membrane</keyword>
<feature type="transmembrane region" description="Helical" evidence="1">
    <location>
        <begin position="43"/>
        <end position="59"/>
    </location>
</feature>
<accession>A0A5B1LTL7</accession>
<organism evidence="2 3">
    <name type="scientific">Nocardioides antri</name>
    <dbReference type="NCBI Taxonomy" id="2607659"/>
    <lineage>
        <taxon>Bacteria</taxon>
        <taxon>Bacillati</taxon>
        <taxon>Actinomycetota</taxon>
        <taxon>Actinomycetes</taxon>
        <taxon>Propionibacteriales</taxon>
        <taxon>Nocardioidaceae</taxon>
        <taxon>Nocardioides</taxon>
    </lineage>
</organism>
<keyword evidence="3" id="KW-1185">Reference proteome</keyword>
<evidence type="ECO:0000313" key="2">
    <source>
        <dbReference type="EMBL" id="KAA1424022.1"/>
    </source>
</evidence>
<comment type="caution">
    <text evidence="2">The sequence shown here is derived from an EMBL/GenBank/DDBJ whole genome shotgun (WGS) entry which is preliminary data.</text>
</comment>
<dbReference type="EMBL" id="VUJW01000017">
    <property type="protein sequence ID" value="KAA1424022.1"/>
    <property type="molecule type" value="Genomic_DNA"/>
</dbReference>
<keyword evidence="1" id="KW-0812">Transmembrane</keyword>
<dbReference type="AlphaFoldDB" id="A0A5B1LTL7"/>
<proteinExistence type="predicted"/>
<reference evidence="2 3" key="2">
    <citation type="submission" date="2019-09" db="EMBL/GenBank/DDBJ databases">
        <authorList>
            <person name="Jin C."/>
        </authorList>
    </citation>
    <scope>NUCLEOTIDE SEQUENCE [LARGE SCALE GENOMIC DNA]</scope>
    <source>
        <strain evidence="2 3">BN140041</strain>
    </source>
</reference>
<evidence type="ECO:0000313" key="3">
    <source>
        <dbReference type="Proteomes" id="UP000324351"/>
    </source>
</evidence>
<name>A0A5B1LTL7_9ACTN</name>
<dbReference type="Proteomes" id="UP000324351">
    <property type="component" value="Unassembled WGS sequence"/>
</dbReference>
<keyword evidence="1" id="KW-1133">Transmembrane helix</keyword>
<reference evidence="2 3" key="1">
    <citation type="submission" date="2019-09" db="EMBL/GenBank/DDBJ databases">
        <title>Nocardioides panacisoli sp. nov., isolated from the soil of a ginseng field.</title>
        <authorList>
            <person name="Cho C."/>
        </authorList>
    </citation>
    <scope>NUCLEOTIDE SEQUENCE [LARGE SCALE GENOMIC DNA]</scope>
    <source>
        <strain evidence="2 3">BN140041</strain>
    </source>
</reference>
<evidence type="ECO:0000256" key="1">
    <source>
        <dbReference type="SAM" id="Phobius"/>
    </source>
</evidence>
<feature type="transmembrane region" description="Helical" evidence="1">
    <location>
        <begin position="12"/>
        <end position="31"/>
    </location>
</feature>
<sequence>MRWVESTGGGEHHFCTGFIAALSVSAVYLLVVELWPSAPSGTLLVWAGLMLLVGLLLMFPERTWPVGVGFLAGAAVSLAVMAVIGTVWIVQHTV</sequence>
<feature type="transmembrane region" description="Helical" evidence="1">
    <location>
        <begin position="66"/>
        <end position="90"/>
    </location>
</feature>